<evidence type="ECO:0000313" key="3">
    <source>
        <dbReference type="Proteomes" id="UP001374535"/>
    </source>
</evidence>
<feature type="chain" id="PRO_5042918390" evidence="1">
    <location>
        <begin position="31"/>
        <end position="122"/>
    </location>
</feature>
<reference evidence="2 3" key="1">
    <citation type="journal article" date="2023" name="Life. Sci Alliance">
        <title>Evolutionary insights into 3D genome organization and epigenetic landscape of Vigna mungo.</title>
        <authorList>
            <person name="Junaid A."/>
            <person name="Singh B."/>
            <person name="Bhatia S."/>
        </authorList>
    </citation>
    <scope>NUCLEOTIDE SEQUENCE [LARGE SCALE GENOMIC DNA]</scope>
    <source>
        <strain evidence="2">Urdbean</strain>
    </source>
</reference>
<organism evidence="2 3">
    <name type="scientific">Vigna mungo</name>
    <name type="common">Black gram</name>
    <name type="synonym">Phaseolus mungo</name>
    <dbReference type="NCBI Taxonomy" id="3915"/>
    <lineage>
        <taxon>Eukaryota</taxon>
        <taxon>Viridiplantae</taxon>
        <taxon>Streptophyta</taxon>
        <taxon>Embryophyta</taxon>
        <taxon>Tracheophyta</taxon>
        <taxon>Spermatophyta</taxon>
        <taxon>Magnoliopsida</taxon>
        <taxon>eudicotyledons</taxon>
        <taxon>Gunneridae</taxon>
        <taxon>Pentapetalae</taxon>
        <taxon>rosids</taxon>
        <taxon>fabids</taxon>
        <taxon>Fabales</taxon>
        <taxon>Fabaceae</taxon>
        <taxon>Papilionoideae</taxon>
        <taxon>50 kb inversion clade</taxon>
        <taxon>NPAAA clade</taxon>
        <taxon>indigoferoid/millettioid clade</taxon>
        <taxon>Phaseoleae</taxon>
        <taxon>Vigna</taxon>
    </lineage>
</organism>
<evidence type="ECO:0000256" key="1">
    <source>
        <dbReference type="SAM" id="SignalP"/>
    </source>
</evidence>
<keyword evidence="1" id="KW-0732">Signal</keyword>
<dbReference type="EMBL" id="CP144694">
    <property type="protein sequence ID" value="WVZ04341.1"/>
    <property type="molecule type" value="Genomic_DNA"/>
</dbReference>
<keyword evidence="3" id="KW-1185">Reference proteome</keyword>
<accession>A0AAQ3N8N8</accession>
<evidence type="ECO:0000313" key="2">
    <source>
        <dbReference type="EMBL" id="WVZ04341.1"/>
    </source>
</evidence>
<protein>
    <submittedName>
        <fullName evidence="2">Uncharacterized protein</fullName>
    </submittedName>
</protein>
<sequence length="122" mass="13601">MAMAIASTPELSIVCLSVLLFFLSLSSSYAISHGLNHDPATSPHLYSHAQKLIRSLNIFPEESINIIEDDHAGFVPGQIVEKKFSFLAHSGPPVKDLGLVVSTQIYFLFRIWKYRSTQTQHS</sequence>
<feature type="signal peptide" evidence="1">
    <location>
        <begin position="1"/>
        <end position="30"/>
    </location>
</feature>
<gene>
    <name evidence="2" type="ORF">V8G54_025147</name>
</gene>
<dbReference type="AlphaFoldDB" id="A0AAQ3N8N8"/>
<name>A0AAQ3N8N8_VIGMU</name>
<proteinExistence type="predicted"/>
<dbReference type="Proteomes" id="UP001374535">
    <property type="component" value="Chromosome 7"/>
</dbReference>